<gene>
    <name evidence="2" type="ORF">PgNI_09342</name>
</gene>
<protein>
    <submittedName>
        <fullName evidence="2">Uncharacterized protein</fullName>
    </submittedName>
</protein>
<reference evidence="2" key="2">
    <citation type="submission" date="2019-10" db="EMBL/GenBank/DDBJ databases">
        <authorList>
            <consortium name="NCBI Genome Project"/>
        </authorList>
    </citation>
    <scope>NUCLEOTIDE SEQUENCE</scope>
    <source>
        <strain evidence="2">NI907</strain>
    </source>
</reference>
<dbReference type="RefSeq" id="XP_030978018.1">
    <property type="nucleotide sequence ID" value="XM_031129326.1"/>
</dbReference>
<evidence type="ECO:0000313" key="1">
    <source>
        <dbReference type="Proteomes" id="UP000515153"/>
    </source>
</evidence>
<dbReference type="AlphaFoldDB" id="A0A6P8ASY5"/>
<accession>A0A6P8ASY5</accession>
<dbReference type="Proteomes" id="UP000515153">
    <property type="component" value="Unplaced"/>
</dbReference>
<evidence type="ECO:0000313" key="2">
    <source>
        <dbReference type="RefSeq" id="XP_030978018.1"/>
    </source>
</evidence>
<reference evidence="2" key="3">
    <citation type="submission" date="2025-08" db="UniProtKB">
        <authorList>
            <consortium name="RefSeq"/>
        </authorList>
    </citation>
    <scope>IDENTIFICATION</scope>
    <source>
        <strain evidence="2">NI907</strain>
    </source>
</reference>
<reference evidence="2" key="1">
    <citation type="journal article" date="2019" name="Mol. Biol. Evol.">
        <title>Blast fungal genomes show frequent chromosomal changes, gene gains and losses, and effector gene turnover.</title>
        <authorList>
            <person name="Gomez Luciano L.B."/>
            <person name="Jason Tsai I."/>
            <person name="Chuma I."/>
            <person name="Tosa Y."/>
            <person name="Chen Y.H."/>
            <person name="Li J.Y."/>
            <person name="Li M.Y."/>
            <person name="Jade Lu M.Y."/>
            <person name="Nakayashiki H."/>
            <person name="Li W.H."/>
        </authorList>
    </citation>
    <scope>NUCLEOTIDE SEQUENCE</scope>
    <source>
        <strain evidence="2">NI907</strain>
    </source>
</reference>
<name>A0A6P8ASY5_PYRGI</name>
<dbReference type="GeneID" id="41964234"/>
<sequence>MKAELTSWGLAHAVAVERGHERSPFLRARALIVHGDEVAKVEIGLWANRVPTPGYRAWHVVGQKPVQGLV</sequence>
<organism evidence="1 2">
    <name type="scientific">Pyricularia grisea</name>
    <name type="common">Crabgrass-specific blast fungus</name>
    <name type="synonym">Magnaporthe grisea</name>
    <dbReference type="NCBI Taxonomy" id="148305"/>
    <lineage>
        <taxon>Eukaryota</taxon>
        <taxon>Fungi</taxon>
        <taxon>Dikarya</taxon>
        <taxon>Ascomycota</taxon>
        <taxon>Pezizomycotina</taxon>
        <taxon>Sordariomycetes</taxon>
        <taxon>Sordariomycetidae</taxon>
        <taxon>Magnaporthales</taxon>
        <taxon>Pyriculariaceae</taxon>
        <taxon>Pyricularia</taxon>
    </lineage>
</organism>
<proteinExistence type="predicted"/>
<dbReference type="KEGG" id="pgri:PgNI_09342"/>
<keyword evidence="1" id="KW-1185">Reference proteome</keyword>